<accession>A0A7S2WN59</accession>
<sequence>MARQSVRRRGAGSRKSGGASRQYSPAVETTMVVERPGKPPAVLGCNGVAVRSSPRLNAFQMEKTKAKSRSDRGGLQFPITETPYDKFFYTLRVQLGDGWKPKALALLHGTRLEDLDTEQPGTCWLPLHEGDNAAGAHRLRVIAKRHDEGSGYIELDMRLHELDKVGGVTNTRALLPDRKRDPVRVALVLVHVSDGREHWVLSEGFLLKTKWGTQKGASIRHEAPPRSRAKPGASSLDDPASSRRPRRLASREGRGAEDRKRKRRESPEPRSERKAARHVAPSMAVHAVPLDPEPNRIATPVVPQSPTPVDRDLTHHFEFNFKDDPLFSDLVYAQAWAGSKADPDALGLGGGEWVDLSGGGGGGGVAKAESAEAKPVLSPTLALGAQLGSSTVDEPNLKPRCLSPLGGLNPAVMDWAPPVPKTDPGEAKLYDAVIWFDQYLNDLGTLKSCVASPLLDAEEPRDVKPVLLLPPDDGADMGDLPGDLPGSTLLDPAMIQSLLHRSMSFGSD</sequence>
<proteinExistence type="predicted"/>
<protein>
    <submittedName>
        <fullName evidence="2">Uncharacterized protein</fullName>
    </submittedName>
</protein>
<reference evidence="2" key="1">
    <citation type="submission" date="2021-01" db="EMBL/GenBank/DDBJ databases">
        <authorList>
            <person name="Corre E."/>
            <person name="Pelletier E."/>
            <person name="Niang G."/>
            <person name="Scheremetjew M."/>
            <person name="Finn R."/>
            <person name="Kale V."/>
            <person name="Holt S."/>
            <person name="Cochrane G."/>
            <person name="Meng A."/>
            <person name="Brown T."/>
            <person name="Cohen L."/>
        </authorList>
    </citation>
    <scope>NUCLEOTIDE SEQUENCE</scope>
    <source>
        <strain evidence="2">CCMP1243</strain>
    </source>
</reference>
<name>A0A7S2WN59_9STRA</name>
<feature type="region of interest" description="Disordered" evidence="1">
    <location>
        <begin position="1"/>
        <end position="27"/>
    </location>
</feature>
<feature type="compositionally biased region" description="Basic and acidic residues" evidence="1">
    <location>
        <begin position="249"/>
        <end position="274"/>
    </location>
</feature>
<evidence type="ECO:0000256" key="1">
    <source>
        <dbReference type="SAM" id="MobiDB-lite"/>
    </source>
</evidence>
<feature type="compositionally biased region" description="Basic residues" evidence="1">
    <location>
        <begin position="1"/>
        <end position="12"/>
    </location>
</feature>
<dbReference type="EMBL" id="HBHJ01020398">
    <property type="protein sequence ID" value="CAD9696378.1"/>
    <property type="molecule type" value="Transcribed_RNA"/>
</dbReference>
<evidence type="ECO:0000313" key="2">
    <source>
        <dbReference type="EMBL" id="CAD9696378.1"/>
    </source>
</evidence>
<dbReference type="AlphaFoldDB" id="A0A7S2WN59"/>
<organism evidence="2">
    <name type="scientific">Rhizochromulina marina</name>
    <dbReference type="NCBI Taxonomy" id="1034831"/>
    <lineage>
        <taxon>Eukaryota</taxon>
        <taxon>Sar</taxon>
        <taxon>Stramenopiles</taxon>
        <taxon>Ochrophyta</taxon>
        <taxon>Dictyochophyceae</taxon>
        <taxon>Rhizochromulinales</taxon>
        <taxon>Rhizochromulina</taxon>
    </lineage>
</organism>
<gene>
    <name evidence="2" type="ORF">RMAR1173_LOCUS13504</name>
</gene>
<feature type="region of interest" description="Disordered" evidence="1">
    <location>
        <begin position="214"/>
        <end position="283"/>
    </location>
</feature>